<keyword evidence="1" id="KW-1133">Transmembrane helix</keyword>
<dbReference type="KEGG" id="rpf:Rpic12D_4869"/>
<dbReference type="EMBL" id="CP001646">
    <property type="protein sequence ID" value="ACS66103.1"/>
    <property type="molecule type" value="Genomic_DNA"/>
</dbReference>
<protein>
    <recommendedName>
        <fullName evidence="3">Transmembrane protein</fullName>
    </recommendedName>
</protein>
<keyword evidence="2" id="KW-0614">Plasmid</keyword>
<proteinExistence type="predicted"/>
<geneLocation type="plasmid" evidence="2">
    <name>pRp12D01</name>
</geneLocation>
<dbReference type="AlphaFoldDB" id="C6BPH9"/>
<sequence length="200" mass="21617">MATLNAAEVTTPDYQKYQAAFCFSFCVLCTITASKVTPGAYLVYMAGCASVSAFFFVLTLCRIFKSQTGKSGVPPFAVAMKPWEQSGAVAMAESTTADESCRSDISIPSSLWYRLADVIQDMGNHHPNFRGTDVGADLDLLGNAIKYCVPSSGESMSSRQRELMEKAEAVIAKHGGARIGLYPVERCIETAEKLLGLWAD</sequence>
<feature type="transmembrane region" description="Helical" evidence="1">
    <location>
        <begin position="41"/>
        <end position="61"/>
    </location>
</feature>
<accession>C6BPH9</accession>
<keyword evidence="1" id="KW-0472">Membrane</keyword>
<name>C6BPH9_RALP1</name>
<evidence type="ECO:0000313" key="2">
    <source>
        <dbReference type="EMBL" id="ACS66103.1"/>
    </source>
</evidence>
<organism evidence="2">
    <name type="scientific">Ralstonia pickettii (strain 12D)</name>
    <dbReference type="NCBI Taxonomy" id="428406"/>
    <lineage>
        <taxon>Bacteria</taxon>
        <taxon>Pseudomonadati</taxon>
        <taxon>Pseudomonadota</taxon>
        <taxon>Betaproteobacteria</taxon>
        <taxon>Burkholderiales</taxon>
        <taxon>Burkholderiaceae</taxon>
        <taxon>Ralstonia</taxon>
    </lineage>
</organism>
<evidence type="ECO:0000256" key="1">
    <source>
        <dbReference type="SAM" id="Phobius"/>
    </source>
</evidence>
<gene>
    <name evidence="2" type="ordered locus">Rpic12D_4869</name>
</gene>
<dbReference type="HOGENOM" id="CLU_1365273_0_0_4"/>
<evidence type="ECO:0008006" key="3">
    <source>
        <dbReference type="Google" id="ProtNLM"/>
    </source>
</evidence>
<keyword evidence="1" id="KW-0812">Transmembrane</keyword>
<reference evidence="2" key="1">
    <citation type="submission" date="2009-06" db="EMBL/GenBank/DDBJ databases">
        <title>Complete sequence plasmid 1 of Ralstonia pickettii 12D.</title>
        <authorList>
            <consortium name="US DOE Joint Genome Institute"/>
            <person name="Lucas S."/>
            <person name="Copeland A."/>
            <person name="Lapidus A."/>
            <person name="Glavina del Rio T."/>
            <person name="Dalin E."/>
            <person name="Tice H."/>
            <person name="Bruce D."/>
            <person name="Goodwin L."/>
            <person name="Pitluck S."/>
            <person name="Sims D."/>
            <person name="Meincke L."/>
            <person name="Brettin T."/>
            <person name="Detter J.C."/>
            <person name="Han C."/>
            <person name="Larimer F."/>
            <person name="Land M."/>
            <person name="Hauser L."/>
            <person name="Kyrpides N."/>
            <person name="Ovchinnikova G."/>
            <person name="Marsh T."/>
            <person name="Richardson P."/>
        </authorList>
    </citation>
    <scope>NUCLEOTIDE SEQUENCE [LARGE SCALE GENOMIC DNA]</scope>
    <source>
        <strain evidence="2">12D</strain>
        <plasmid>12D</plasmid>
        <plasmid evidence="2">pRp12D01</plasmid>
    </source>
</reference>